<evidence type="ECO:0000259" key="2">
    <source>
        <dbReference type="Pfam" id="PF09985"/>
    </source>
</evidence>
<dbReference type="Proteomes" id="UP000093514">
    <property type="component" value="Unassembled WGS sequence"/>
</dbReference>
<dbReference type="Pfam" id="PF09985">
    <property type="entry name" value="Glucodextran_C"/>
    <property type="match status" value="1"/>
</dbReference>
<keyword evidence="1" id="KW-0472">Membrane</keyword>
<dbReference type="EMBL" id="LWDV01000010">
    <property type="protein sequence ID" value="OCL25418.1"/>
    <property type="molecule type" value="Genomic_DNA"/>
</dbReference>
<accession>A0A1C0A5K3</accession>
<keyword evidence="1" id="KW-0812">Transmembrane</keyword>
<evidence type="ECO:0000313" key="4">
    <source>
        <dbReference type="Proteomes" id="UP000093514"/>
    </source>
</evidence>
<dbReference type="InterPro" id="IPR019248">
    <property type="entry name" value="Glucodextran_C"/>
</dbReference>
<keyword evidence="1" id="KW-1133">Transmembrane helix</keyword>
<protein>
    <recommendedName>
        <fullName evidence="2">Glucodextranase-like C-terminal domain-containing protein</fullName>
    </recommendedName>
</protein>
<keyword evidence="4" id="KW-1185">Reference proteome</keyword>
<evidence type="ECO:0000313" key="3">
    <source>
        <dbReference type="EMBL" id="OCL25418.1"/>
    </source>
</evidence>
<name>A0A1C0A5K3_9FIRM</name>
<dbReference type="CDD" id="cd09626">
    <property type="entry name" value="DOMON_glucodextranase_like"/>
    <property type="match status" value="1"/>
</dbReference>
<reference evidence="4" key="1">
    <citation type="submission" date="2016-07" db="EMBL/GenBank/DDBJ databases">
        <authorList>
            <person name="Florea S."/>
            <person name="Webb J.S."/>
            <person name="Jaromczyk J."/>
            <person name="Schardl C.L."/>
        </authorList>
    </citation>
    <scope>NUCLEOTIDE SEQUENCE [LARGE SCALE GENOMIC DNA]</scope>
    <source>
        <strain evidence="4">Z6</strain>
    </source>
</reference>
<reference evidence="3 4" key="2">
    <citation type="submission" date="2016-08" db="EMBL/GenBank/DDBJ databases">
        <title>Orenia metallireducens sp. nov. strain Z6, a Novel Metal-reducing Firmicute from the Deep Subsurface.</title>
        <authorList>
            <person name="Maxim B.I."/>
            <person name="Kenneth K."/>
            <person name="Flynn T.M."/>
            <person name="Oloughlin E.J."/>
            <person name="Locke R.A."/>
            <person name="Weber J.R."/>
            <person name="Egan S.M."/>
            <person name="Mackie R.I."/>
            <person name="Cann I.K."/>
        </authorList>
    </citation>
    <scope>NUCLEOTIDE SEQUENCE [LARGE SCALE GENOMIC DNA]</scope>
    <source>
        <strain evidence="3 4">Z6</strain>
    </source>
</reference>
<dbReference type="AlphaFoldDB" id="A0A1C0A5K3"/>
<proteinExistence type="predicted"/>
<comment type="caution">
    <text evidence="3">The sequence shown here is derived from an EMBL/GenBank/DDBJ whole genome shotgun (WGS) entry which is preliminary data.</text>
</comment>
<dbReference type="OrthoDB" id="9806081at2"/>
<feature type="domain" description="Glucodextranase-like C-terminal" evidence="2">
    <location>
        <begin position="35"/>
        <end position="257"/>
    </location>
</feature>
<gene>
    <name evidence="3" type="ORF">U472_13805</name>
</gene>
<evidence type="ECO:0000256" key="1">
    <source>
        <dbReference type="SAM" id="Phobius"/>
    </source>
</evidence>
<feature type="transmembrane region" description="Helical" evidence="1">
    <location>
        <begin position="272"/>
        <end position="293"/>
    </location>
</feature>
<organism evidence="3 4">
    <name type="scientific">Orenia metallireducens</name>
    <dbReference type="NCBI Taxonomy" id="1413210"/>
    <lineage>
        <taxon>Bacteria</taxon>
        <taxon>Bacillati</taxon>
        <taxon>Bacillota</taxon>
        <taxon>Clostridia</taxon>
        <taxon>Halanaerobiales</taxon>
        <taxon>Halobacteroidaceae</taxon>
        <taxon>Orenia</taxon>
    </lineage>
</organism>
<dbReference type="Gene3D" id="2.60.40.1190">
    <property type="match status" value="1"/>
</dbReference>
<sequence length="300" mass="34543">MIRRDILMRKIKLILAIFFIIFFSSYIVRAEENIIFEMNDPVGDEYGPGTYTYPKNEQFSPYEGLFDLTYFKVEDGGEDYNFYFKFVSLTNPWHAKYGFSHQLIQLYISNGEEGSLETFKKGANVKFEDRHPWQKLIKVTGWSLEVFDYQDDVDEDRRINEDRIGVLDDKKTIKVSVPKNLVGDLTEAQYYLLIGSLDGFAYDNYREVVKDSQGWKFGGGSNTDINPNVIDTLVPEGMDQREVLGGFDLESGELSTLRAVGVELELHWKFTIIFGFLIILVATIIGTGIKYVAKMFSNYD</sequence>
<dbReference type="SUPFAM" id="SSF49344">
    <property type="entry name" value="CBD9-like"/>
    <property type="match status" value="1"/>
</dbReference>